<evidence type="ECO:0000256" key="2">
    <source>
        <dbReference type="SAM" id="Phobius"/>
    </source>
</evidence>
<reference evidence="3" key="1">
    <citation type="submission" date="2019-04" db="EMBL/GenBank/DDBJ databases">
        <title>Genome assembly of Zosterops borbonicus 15179.</title>
        <authorList>
            <person name="Leroy T."/>
            <person name="Anselmetti Y."/>
            <person name="Tilak M.-K."/>
            <person name="Nabholz B."/>
        </authorList>
    </citation>
    <scope>NUCLEOTIDE SEQUENCE</scope>
    <source>
        <strain evidence="3">HGM_15179</strain>
        <tissue evidence="3">Muscle</tissue>
    </source>
</reference>
<feature type="transmembrane region" description="Helical" evidence="2">
    <location>
        <begin position="165"/>
        <end position="186"/>
    </location>
</feature>
<dbReference type="AlphaFoldDB" id="A0A8K1DAG4"/>
<protein>
    <submittedName>
        <fullName evidence="3">Uncharacterized protein</fullName>
    </submittedName>
</protein>
<keyword evidence="2" id="KW-0472">Membrane</keyword>
<gene>
    <name evidence="3" type="ORF">HGM15179_020007</name>
</gene>
<name>A0A8K1DAG4_9PASS</name>
<evidence type="ECO:0000256" key="1">
    <source>
        <dbReference type="SAM" id="MobiDB-lite"/>
    </source>
</evidence>
<evidence type="ECO:0000313" key="3">
    <source>
        <dbReference type="EMBL" id="TRZ07099.1"/>
    </source>
</evidence>
<feature type="compositionally biased region" description="Polar residues" evidence="1">
    <location>
        <begin position="115"/>
        <end position="125"/>
    </location>
</feature>
<dbReference type="Proteomes" id="UP000796761">
    <property type="component" value="Unassembled WGS sequence"/>
</dbReference>
<proteinExistence type="predicted"/>
<evidence type="ECO:0000313" key="4">
    <source>
        <dbReference type="Proteomes" id="UP000796761"/>
    </source>
</evidence>
<sequence length="194" mass="20951">MAEKKSLEAAKHLDQMLSELERHRAVGAVLMKEDPGSSGSVPASAAGREVMSGAVTGGNCSSGLEACHRRGKNKSTGYSNSLEESKQLDQILSEVERRHEMDQKALLKAAVPEGNNASVPTSSAQMEEEPDSATEDVISRTGAEGQDPVRLPKIVCPQDVRRSCMIGTVVTMFTAPIVLVGCYFGLRKLYEMRR</sequence>
<dbReference type="OrthoDB" id="9219219at2759"/>
<comment type="caution">
    <text evidence="3">The sequence shown here is derived from an EMBL/GenBank/DDBJ whole genome shotgun (WGS) entry which is preliminary data.</text>
</comment>
<keyword evidence="2" id="KW-1133">Transmembrane helix</keyword>
<dbReference type="EMBL" id="SWJQ01001970">
    <property type="protein sequence ID" value="TRZ07099.1"/>
    <property type="molecule type" value="Genomic_DNA"/>
</dbReference>
<keyword evidence="4" id="KW-1185">Reference proteome</keyword>
<organism evidence="3 4">
    <name type="scientific">Zosterops borbonicus</name>
    <dbReference type="NCBI Taxonomy" id="364589"/>
    <lineage>
        <taxon>Eukaryota</taxon>
        <taxon>Metazoa</taxon>
        <taxon>Chordata</taxon>
        <taxon>Craniata</taxon>
        <taxon>Vertebrata</taxon>
        <taxon>Euteleostomi</taxon>
        <taxon>Archelosauria</taxon>
        <taxon>Archosauria</taxon>
        <taxon>Dinosauria</taxon>
        <taxon>Saurischia</taxon>
        <taxon>Theropoda</taxon>
        <taxon>Coelurosauria</taxon>
        <taxon>Aves</taxon>
        <taxon>Neognathae</taxon>
        <taxon>Neoaves</taxon>
        <taxon>Telluraves</taxon>
        <taxon>Australaves</taxon>
        <taxon>Passeriformes</taxon>
        <taxon>Sylvioidea</taxon>
        <taxon>Zosteropidae</taxon>
        <taxon>Zosterops</taxon>
    </lineage>
</organism>
<accession>A0A8K1DAG4</accession>
<feature type="region of interest" description="Disordered" evidence="1">
    <location>
        <begin position="110"/>
        <end position="145"/>
    </location>
</feature>
<keyword evidence="2" id="KW-0812">Transmembrane</keyword>